<dbReference type="GO" id="GO:0003677">
    <property type="term" value="F:DNA binding"/>
    <property type="evidence" value="ECO:0007669"/>
    <property type="project" value="InterPro"/>
</dbReference>
<dbReference type="AlphaFoldDB" id="A0A1M6KH20"/>
<name>A0A1M6KH20_9ACTN</name>
<dbReference type="SUPFAM" id="SSF47413">
    <property type="entry name" value="lambda repressor-like DNA-binding domains"/>
    <property type="match status" value="1"/>
</dbReference>
<dbReference type="SMART" id="SM00530">
    <property type="entry name" value="HTH_XRE"/>
    <property type="match status" value="1"/>
</dbReference>
<dbReference type="Gene3D" id="1.10.260.40">
    <property type="entry name" value="lambda repressor-like DNA-binding domains"/>
    <property type="match status" value="1"/>
</dbReference>
<dbReference type="CDD" id="cd00093">
    <property type="entry name" value="HTH_XRE"/>
    <property type="match status" value="1"/>
</dbReference>
<proteinExistence type="predicted"/>
<dbReference type="Proteomes" id="UP000184452">
    <property type="component" value="Unassembled WGS sequence"/>
</dbReference>
<gene>
    <name evidence="3" type="ORF">SAMN05421803_107170</name>
</gene>
<evidence type="ECO:0000259" key="2">
    <source>
        <dbReference type="SMART" id="SM00530"/>
    </source>
</evidence>
<sequence length="103" mass="11429">MATHTDTEPEPEPVLSFDRGAMKRLRRGRELTHAELAACMGLRPTSDLTTDWEAGWSAPQLRNIGRLARALECDPVDLLTWSTDEVTPRERREAAAERDAAGG</sequence>
<reference evidence="3 4" key="1">
    <citation type="submission" date="2016-11" db="EMBL/GenBank/DDBJ databases">
        <authorList>
            <person name="Jaros S."/>
            <person name="Januszkiewicz K."/>
            <person name="Wedrychowicz H."/>
        </authorList>
    </citation>
    <scope>NUCLEOTIDE SEQUENCE [LARGE SCALE GENOMIC DNA]</scope>
    <source>
        <strain evidence="3 4">CGMCC 4.5723</strain>
    </source>
</reference>
<dbReference type="InterPro" id="IPR010982">
    <property type="entry name" value="Lambda_DNA-bd_dom_sf"/>
</dbReference>
<dbReference type="OrthoDB" id="3454723at2"/>
<organism evidence="3 4">
    <name type="scientific">Nocardiopsis flavescens</name>
    <dbReference type="NCBI Taxonomy" id="758803"/>
    <lineage>
        <taxon>Bacteria</taxon>
        <taxon>Bacillati</taxon>
        <taxon>Actinomycetota</taxon>
        <taxon>Actinomycetes</taxon>
        <taxon>Streptosporangiales</taxon>
        <taxon>Nocardiopsidaceae</taxon>
        <taxon>Nocardiopsis</taxon>
    </lineage>
</organism>
<dbReference type="InterPro" id="IPR001387">
    <property type="entry name" value="Cro/C1-type_HTH"/>
</dbReference>
<accession>A0A1M6KH20</accession>
<keyword evidence="4" id="KW-1185">Reference proteome</keyword>
<dbReference type="RefSeq" id="WP_073379800.1">
    <property type="nucleotide sequence ID" value="NZ_FQZK01000007.1"/>
</dbReference>
<feature type="region of interest" description="Disordered" evidence="1">
    <location>
        <begin position="1"/>
        <end position="20"/>
    </location>
</feature>
<evidence type="ECO:0000256" key="1">
    <source>
        <dbReference type="SAM" id="MobiDB-lite"/>
    </source>
</evidence>
<protein>
    <recommendedName>
        <fullName evidence="2">HTH cro/C1-type domain-containing protein</fullName>
    </recommendedName>
</protein>
<evidence type="ECO:0000313" key="3">
    <source>
        <dbReference type="EMBL" id="SHJ58229.1"/>
    </source>
</evidence>
<feature type="domain" description="HTH cro/C1-type" evidence="2">
    <location>
        <begin position="21"/>
        <end position="78"/>
    </location>
</feature>
<evidence type="ECO:0000313" key="4">
    <source>
        <dbReference type="Proteomes" id="UP000184452"/>
    </source>
</evidence>
<dbReference type="EMBL" id="FQZK01000007">
    <property type="protein sequence ID" value="SHJ58229.1"/>
    <property type="molecule type" value="Genomic_DNA"/>
</dbReference>